<dbReference type="InterPro" id="IPR039894">
    <property type="entry name" value="Pus10-like"/>
</dbReference>
<evidence type="ECO:0000256" key="4">
    <source>
        <dbReference type="ARBA" id="ARBA00023235"/>
    </source>
</evidence>
<dbReference type="PANTHER" id="PTHR21568:SF0">
    <property type="entry name" value="TRNA PSEUDOURIDINE SYNTHASE PUS10"/>
    <property type="match status" value="1"/>
</dbReference>
<keyword evidence="3" id="KW-0819">tRNA processing</keyword>
<keyword evidence="10" id="KW-1185">Reference proteome</keyword>
<feature type="domain" description="Pus10-like C-terminal" evidence="8">
    <location>
        <begin position="174"/>
        <end position="408"/>
    </location>
</feature>
<evidence type="ECO:0000313" key="10">
    <source>
        <dbReference type="Proteomes" id="UP000789570"/>
    </source>
</evidence>
<dbReference type="NCBIfam" id="TIGR01213">
    <property type="entry name" value="pseudo_Pus10arc"/>
    <property type="match status" value="1"/>
</dbReference>
<evidence type="ECO:0000256" key="7">
    <source>
        <dbReference type="ARBA" id="ARBA00083669"/>
    </source>
</evidence>
<protein>
    <recommendedName>
        <fullName evidence="2">tRNA pseudouridine(55) synthase</fullName>
        <ecNumber evidence="2">5.4.99.25</ecNumber>
    </recommendedName>
    <alternativeName>
        <fullName evidence="7">tRNA pseudouridine 55 synthase</fullName>
    </alternativeName>
    <alternativeName>
        <fullName evidence="5">tRNA pseudouridylate synthase</fullName>
    </alternativeName>
    <alternativeName>
        <fullName evidence="6">tRNA-uridine isomerase</fullName>
    </alternativeName>
</protein>
<dbReference type="SUPFAM" id="SSF55120">
    <property type="entry name" value="Pseudouridine synthase"/>
    <property type="match status" value="1"/>
</dbReference>
<accession>A0A9N9DZ93</accession>
<dbReference type="Gene3D" id="3.30.70.2510">
    <property type="match status" value="1"/>
</dbReference>
<comment type="caution">
    <text evidence="9">The sequence shown here is derived from an EMBL/GenBank/DDBJ whole genome shotgun (WGS) entry which is preliminary data.</text>
</comment>
<dbReference type="InterPro" id="IPR048741">
    <property type="entry name" value="Pus10-like_C"/>
</dbReference>
<comment type="similarity">
    <text evidence="1">Belongs to the pseudouridine synthase Pus10 family.</text>
</comment>
<dbReference type="InterPro" id="IPR020103">
    <property type="entry name" value="PsdUridine_synth_cat_dom_sf"/>
</dbReference>
<dbReference type="EMBL" id="CAJVPQ010004695">
    <property type="protein sequence ID" value="CAG8656613.1"/>
    <property type="molecule type" value="Genomic_DNA"/>
</dbReference>
<dbReference type="Gene3D" id="3.30.70.3190">
    <property type="match status" value="1"/>
</dbReference>
<evidence type="ECO:0000256" key="3">
    <source>
        <dbReference type="ARBA" id="ARBA00022694"/>
    </source>
</evidence>
<dbReference type="GO" id="GO:0160148">
    <property type="term" value="F:tRNA pseudouridine(55) synthase activity"/>
    <property type="evidence" value="ECO:0007669"/>
    <property type="project" value="UniProtKB-EC"/>
</dbReference>
<sequence>MLRKRYWENDHVRISDETDIWKRIRYSEESNEGVRDHKCYATSEEVLLKLLNRIRLNEDMVSSDYQGEEHPSINILLCKTREKPICIACFDLLYQADTIECLWPIIEGFNSHNFQVKTFNLSVSLPSGHSRQNIIAALEKAPDSDFISIGNCPPLEVKERWKNHPPILEHSAIYVGGNYIKLSRNVSQSPWIINGERLAETSVSECIGEILREKFKCDDYNFVAAGREDSNVRMLGNGRPFYFEIMNPRRPFLSQQELDVAQQEINDTKKDLIQINQLTMITEKDLSIIKEGEETKRKTYSALVWISKIVTPDIIDKLNQYQDKVFTIEQQTPIRVLQRRAQMVRSKIIYSMKAEPLENHFLTLQLRTEAGTYIKEFIHGDLGRTKPNLGDLLDCYADIMALDVLEVDLEWPPK</sequence>
<dbReference type="AlphaFoldDB" id="A0A9N9DZ93"/>
<reference evidence="9" key="1">
    <citation type="submission" date="2021-06" db="EMBL/GenBank/DDBJ databases">
        <authorList>
            <person name="Kallberg Y."/>
            <person name="Tangrot J."/>
            <person name="Rosling A."/>
        </authorList>
    </citation>
    <scope>NUCLEOTIDE SEQUENCE</scope>
    <source>
        <strain evidence="9">UK204</strain>
    </source>
</reference>
<organism evidence="9 10">
    <name type="scientific">Funneliformis caledonium</name>
    <dbReference type="NCBI Taxonomy" id="1117310"/>
    <lineage>
        <taxon>Eukaryota</taxon>
        <taxon>Fungi</taxon>
        <taxon>Fungi incertae sedis</taxon>
        <taxon>Mucoromycota</taxon>
        <taxon>Glomeromycotina</taxon>
        <taxon>Glomeromycetes</taxon>
        <taxon>Glomerales</taxon>
        <taxon>Glomeraceae</taxon>
        <taxon>Funneliformis</taxon>
    </lineage>
</organism>
<dbReference type="PANTHER" id="PTHR21568">
    <property type="entry name" value="TRNA PSEUDOURIDINE SYNTHASE PUS10"/>
    <property type="match status" value="1"/>
</dbReference>
<evidence type="ECO:0000313" key="9">
    <source>
        <dbReference type="EMBL" id="CAG8656613.1"/>
    </source>
</evidence>
<gene>
    <name evidence="9" type="ORF">FCALED_LOCUS11339</name>
</gene>
<evidence type="ECO:0000256" key="5">
    <source>
        <dbReference type="ARBA" id="ARBA00075270"/>
    </source>
</evidence>
<dbReference type="Proteomes" id="UP000789570">
    <property type="component" value="Unassembled WGS sequence"/>
</dbReference>
<dbReference type="EC" id="5.4.99.25" evidence="2"/>
<dbReference type="GO" id="GO:0031119">
    <property type="term" value="P:tRNA pseudouridine synthesis"/>
    <property type="evidence" value="ECO:0007669"/>
    <property type="project" value="TreeGrafter"/>
</dbReference>
<dbReference type="OrthoDB" id="271937at2759"/>
<evidence type="ECO:0000259" key="8">
    <source>
        <dbReference type="Pfam" id="PF21238"/>
    </source>
</evidence>
<evidence type="ECO:0000256" key="2">
    <source>
        <dbReference type="ARBA" id="ARBA00012787"/>
    </source>
</evidence>
<evidence type="ECO:0000256" key="6">
    <source>
        <dbReference type="ARBA" id="ARBA00079393"/>
    </source>
</evidence>
<feature type="non-terminal residue" evidence="9">
    <location>
        <position position="414"/>
    </location>
</feature>
<dbReference type="FunFam" id="3.30.70.3190:FF:000001">
    <property type="entry name" value="tRNA pseudouridine synthase Pus10"/>
    <property type="match status" value="1"/>
</dbReference>
<dbReference type="FunFam" id="3.30.70.2510:FF:000001">
    <property type="entry name" value="tRNA pseudouridine synthase Pus10"/>
    <property type="match status" value="1"/>
</dbReference>
<dbReference type="GO" id="GO:0003723">
    <property type="term" value="F:RNA binding"/>
    <property type="evidence" value="ECO:0007669"/>
    <property type="project" value="InterPro"/>
</dbReference>
<keyword evidence="4" id="KW-0413">Isomerase</keyword>
<evidence type="ECO:0000256" key="1">
    <source>
        <dbReference type="ARBA" id="ARBA00009652"/>
    </source>
</evidence>
<proteinExistence type="inferred from homology"/>
<name>A0A9N9DZ93_9GLOM</name>
<dbReference type="Pfam" id="PF21238">
    <property type="entry name" value="Pus10_C"/>
    <property type="match status" value="1"/>
</dbReference>